<dbReference type="PROSITE" id="PS00455">
    <property type="entry name" value="AMP_BINDING"/>
    <property type="match status" value="1"/>
</dbReference>
<evidence type="ECO:0000256" key="1">
    <source>
        <dbReference type="SAM" id="Phobius"/>
    </source>
</evidence>
<dbReference type="Pfam" id="PF23562">
    <property type="entry name" value="AMP-binding_C_3"/>
    <property type="match status" value="1"/>
</dbReference>
<evidence type="ECO:0000313" key="3">
    <source>
        <dbReference type="EMBL" id="MPL70888.1"/>
    </source>
</evidence>
<organism evidence="3">
    <name type="scientific">bioreactor metagenome</name>
    <dbReference type="NCBI Taxonomy" id="1076179"/>
    <lineage>
        <taxon>unclassified sequences</taxon>
        <taxon>metagenomes</taxon>
        <taxon>ecological metagenomes</taxon>
    </lineage>
</organism>
<dbReference type="PANTHER" id="PTHR43813">
    <property type="entry name" value="ACYL-ACTIVATING ENZYME 16, CHLOROPLASTIC-RELATED"/>
    <property type="match status" value="1"/>
</dbReference>
<dbReference type="InterPro" id="IPR042099">
    <property type="entry name" value="ANL_N_sf"/>
</dbReference>
<keyword evidence="1" id="KW-1133">Transmembrane helix</keyword>
<keyword evidence="3" id="KW-0436">Ligase</keyword>
<comment type="caution">
    <text evidence="3">The sequence shown here is derived from an EMBL/GenBank/DDBJ whole genome shotgun (WGS) entry which is preliminary data.</text>
</comment>
<dbReference type="Gene3D" id="3.40.50.12780">
    <property type="entry name" value="N-terminal domain of ligase-like"/>
    <property type="match status" value="2"/>
</dbReference>
<accession>A0A644TV63</accession>
<dbReference type="EMBL" id="VSSQ01000055">
    <property type="protein sequence ID" value="MPL70888.1"/>
    <property type="molecule type" value="Genomic_DNA"/>
</dbReference>
<feature type="transmembrane region" description="Helical" evidence="1">
    <location>
        <begin position="338"/>
        <end position="360"/>
    </location>
</feature>
<sequence length="637" mass="70405">MAQTIAQMFLEMTARQPRAVAQLSKDDGGVFRPTSYKELLDTVASFAAGLKALGVSRGDKVGLIADNRKEWLSADLALLGLGAADVPRGCDATVQEIAYILSWSECRFAILENEKQLKKILEVRSSMPRLDSLILFDPVEEAALREAKAQGITVHPYEAILESGKAYSADHPDFYEQEAAKGGRGDLATLIYTSGTTGDPKGVMLSHGNFLHQTDYLPGLIGVNPGEIFLSVLPVWHSFERILQYLILQSGATIAYSKPVGSILLADMQAVQPHWFPSVPRIWESVKDGIYKNIKQSSKVKRVLFRFFVGVGESFAYFRNHLLGRYPRFSPRNRVLEIVAAIVPFLLLAPLWALGDILVYKKIKTKLGKNFIAGVSGGGALPGAVDRFFDAIGVLILEGYGLTETAPVLGVRLKTHPVIGTVGPVHRGTEIKIVGESGEILGPGQKGVIHVRGPQIMMGYYKRPDLTARIMDKEGWLDTGDLGMLSYDGEIKITGRAKDTIVLRGGENIEPLPIEQRLAESSYIQQAVVLGQDEKYLAALIVPKQENLLSWAQENSIPYNDYETLLQQPVVKELIDSEVSSFVSPKNGFKPFERIFRFALLPEAFQPGRELSAKQEIKRHTINELYKKQIRALFAKD</sequence>
<dbReference type="AlphaFoldDB" id="A0A644TV63"/>
<reference evidence="3" key="1">
    <citation type="submission" date="2019-08" db="EMBL/GenBank/DDBJ databases">
        <authorList>
            <person name="Kucharzyk K."/>
            <person name="Murdoch R.W."/>
            <person name="Higgins S."/>
            <person name="Loffler F."/>
        </authorList>
    </citation>
    <scope>NUCLEOTIDE SEQUENCE</scope>
</reference>
<dbReference type="SUPFAM" id="SSF56801">
    <property type="entry name" value="Acetyl-CoA synthetase-like"/>
    <property type="match status" value="1"/>
</dbReference>
<name>A0A644TV63_9ZZZZ</name>
<dbReference type="Pfam" id="PF00501">
    <property type="entry name" value="AMP-binding"/>
    <property type="match status" value="1"/>
</dbReference>
<dbReference type="InterPro" id="IPR045851">
    <property type="entry name" value="AMP-bd_C_sf"/>
</dbReference>
<dbReference type="GO" id="GO:0004467">
    <property type="term" value="F:long-chain fatty acid-CoA ligase activity"/>
    <property type="evidence" value="ECO:0007669"/>
    <property type="project" value="UniProtKB-EC"/>
</dbReference>
<dbReference type="InterPro" id="IPR020845">
    <property type="entry name" value="AMP-binding_CS"/>
</dbReference>
<feature type="domain" description="AMP-dependent synthetase/ligase" evidence="2">
    <location>
        <begin position="14"/>
        <end position="461"/>
    </location>
</feature>
<dbReference type="InterPro" id="IPR000873">
    <property type="entry name" value="AMP-dep_synth/lig_dom"/>
</dbReference>
<gene>
    <name evidence="3" type="ORF">SDC9_16650</name>
</gene>
<dbReference type="EC" id="6.2.1.3" evidence="3"/>
<keyword evidence="1" id="KW-0812">Transmembrane</keyword>
<dbReference type="PANTHER" id="PTHR43813:SF1">
    <property type="entry name" value="ACYL-ACTIVATING ENZYME 16, CHLOROPLASTIC-RELATED"/>
    <property type="match status" value="1"/>
</dbReference>
<dbReference type="Gene3D" id="3.30.300.30">
    <property type="match status" value="1"/>
</dbReference>
<keyword evidence="1" id="KW-0472">Membrane</keyword>
<proteinExistence type="predicted"/>
<protein>
    <submittedName>
        <fullName evidence="3">Long-chain-fatty-acid--CoA ligase FadD15</fullName>
        <ecNumber evidence="3">6.2.1.3</ecNumber>
    </submittedName>
</protein>
<evidence type="ECO:0000259" key="2">
    <source>
        <dbReference type="Pfam" id="PF00501"/>
    </source>
</evidence>
<dbReference type="InterPro" id="IPR052987">
    <property type="entry name" value="Chloroplast_AMP-bd_Enzymes"/>
</dbReference>